<keyword evidence="2 12" id="KW-1003">Cell membrane</keyword>
<dbReference type="GO" id="GO:0045727">
    <property type="term" value="P:positive regulation of translation"/>
    <property type="evidence" value="ECO:0007669"/>
    <property type="project" value="UniProtKB-UniRule"/>
</dbReference>
<dbReference type="InterPro" id="IPR000795">
    <property type="entry name" value="T_Tr_GTP-bd_dom"/>
</dbReference>
<dbReference type="GO" id="GO:0097216">
    <property type="term" value="F:guanosine tetraphosphate binding"/>
    <property type="evidence" value="ECO:0007669"/>
    <property type="project" value="UniProtKB-ARBA"/>
</dbReference>
<dbReference type="PANTHER" id="PTHR43512">
    <property type="entry name" value="TRANSLATION FACTOR GUF1-RELATED"/>
    <property type="match status" value="1"/>
</dbReference>
<dbReference type="HAMAP" id="MF_00071">
    <property type="entry name" value="LepA"/>
    <property type="match status" value="1"/>
</dbReference>
<dbReference type="EMBL" id="UHIA01000004">
    <property type="protein sequence ID" value="SUO97101.1"/>
    <property type="molecule type" value="Genomic_DNA"/>
</dbReference>
<dbReference type="InterPro" id="IPR005225">
    <property type="entry name" value="Small_GTP-bd"/>
</dbReference>
<dbReference type="Pfam" id="PF00009">
    <property type="entry name" value="GTP_EFTU"/>
    <property type="match status" value="1"/>
</dbReference>
<dbReference type="InterPro" id="IPR000640">
    <property type="entry name" value="EFG_V-like"/>
</dbReference>
<dbReference type="Gene3D" id="3.30.70.2570">
    <property type="entry name" value="Elongation factor 4, C-terminal domain"/>
    <property type="match status" value="1"/>
</dbReference>
<dbReference type="EC" id="3.6.5.n1" evidence="11 12"/>
<dbReference type="Proteomes" id="UP000254575">
    <property type="component" value="Unassembled WGS sequence"/>
</dbReference>
<dbReference type="Pfam" id="PF03144">
    <property type="entry name" value="GTP_EFTU_D2"/>
    <property type="match status" value="1"/>
</dbReference>
<dbReference type="Gene3D" id="3.30.70.870">
    <property type="entry name" value="Elongation Factor G (Translational Gtpase), domain 3"/>
    <property type="match status" value="1"/>
</dbReference>
<dbReference type="Gene3D" id="2.40.30.10">
    <property type="entry name" value="Translation factors"/>
    <property type="match status" value="1"/>
</dbReference>
<dbReference type="InterPro" id="IPR006297">
    <property type="entry name" value="EF-4"/>
</dbReference>
<dbReference type="SUPFAM" id="SSF52540">
    <property type="entry name" value="P-loop containing nucleoside triphosphate hydrolases"/>
    <property type="match status" value="1"/>
</dbReference>
<dbReference type="Pfam" id="PF00679">
    <property type="entry name" value="EFG_C"/>
    <property type="match status" value="1"/>
</dbReference>
<dbReference type="FunFam" id="3.30.70.240:FF:000007">
    <property type="entry name" value="Translation factor GUF1, mitochondrial"/>
    <property type="match status" value="1"/>
</dbReference>
<dbReference type="CDD" id="cd16260">
    <property type="entry name" value="EF4_III"/>
    <property type="match status" value="1"/>
</dbReference>
<keyword evidence="6 12" id="KW-0342">GTP-binding</keyword>
<dbReference type="PROSITE" id="PS51722">
    <property type="entry name" value="G_TR_2"/>
    <property type="match status" value="1"/>
</dbReference>
<keyword evidence="15" id="KW-1185">Reference proteome</keyword>
<dbReference type="FunFam" id="3.30.70.870:FF:000004">
    <property type="entry name" value="Translation factor GUF1, mitochondrial"/>
    <property type="match status" value="1"/>
</dbReference>
<evidence type="ECO:0000256" key="9">
    <source>
        <dbReference type="ARBA" id="ARBA00057626"/>
    </source>
</evidence>
<evidence type="ECO:0000313" key="15">
    <source>
        <dbReference type="Proteomes" id="UP000254575"/>
    </source>
</evidence>
<dbReference type="GO" id="GO:0005525">
    <property type="term" value="F:GTP binding"/>
    <property type="evidence" value="ECO:0007669"/>
    <property type="project" value="UniProtKB-UniRule"/>
</dbReference>
<dbReference type="PANTHER" id="PTHR43512:SF4">
    <property type="entry name" value="TRANSLATION FACTOR GUF1 HOMOLOG, CHLOROPLASTIC"/>
    <property type="match status" value="1"/>
</dbReference>
<keyword evidence="5 12" id="KW-0648">Protein biosynthesis</keyword>
<dbReference type="InterPro" id="IPR035647">
    <property type="entry name" value="EFG_III/V"/>
</dbReference>
<dbReference type="GO" id="GO:0005886">
    <property type="term" value="C:plasma membrane"/>
    <property type="evidence" value="ECO:0007669"/>
    <property type="project" value="UniProtKB-SubCell"/>
</dbReference>
<dbReference type="CDD" id="cd03709">
    <property type="entry name" value="lepA_C"/>
    <property type="match status" value="1"/>
</dbReference>
<reference evidence="14 15" key="1">
    <citation type="submission" date="2018-06" db="EMBL/GenBank/DDBJ databases">
        <authorList>
            <consortium name="Pathogen Informatics"/>
            <person name="Doyle S."/>
        </authorList>
    </citation>
    <scope>NUCLEOTIDE SEQUENCE [LARGE SCALE GENOMIC DNA]</scope>
    <source>
        <strain evidence="14 15">NCTC10717</strain>
    </source>
</reference>
<keyword evidence="14" id="KW-0251">Elongation factor</keyword>
<evidence type="ECO:0000256" key="8">
    <source>
        <dbReference type="ARBA" id="ARBA00050293"/>
    </source>
</evidence>
<dbReference type="NCBIfam" id="TIGR01393">
    <property type="entry name" value="lepA"/>
    <property type="match status" value="1"/>
</dbReference>
<organism evidence="14 15">
    <name type="scientific">Suttonella indologenes</name>
    <dbReference type="NCBI Taxonomy" id="13276"/>
    <lineage>
        <taxon>Bacteria</taxon>
        <taxon>Pseudomonadati</taxon>
        <taxon>Pseudomonadota</taxon>
        <taxon>Gammaproteobacteria</taxon>
        <taxon>Cardiobacteriales</taxon>
        <taxon>Cardiobacteriaceae</taxon>
        <taxon>Suttonella</taxon>
    </lineage>
</organism>
<comment type="catalytic activity">
    <reaction evidence="8 12">
        <text>GTP + H2O = GDP + phosphate + H(+)</text>
        <dbReference type="Rhea" id="RHEA:19669"/>
        <dbReference type="ChEBI" id="CHEBI:15377"/>
        <dbReference type="ChEBI" id="CHEBI:15378"/>
        <dbReference type="ChEBI" id="CHEBI:37565"/>
        <dbReference type="ChEBI" id="CHEBI:43474"/>
        <dbReference type="ChEBI" id="CHEBI:58189"/>
        <dbReference type="EC" id="3.6.5.n1"/>
    </reaction>
</comment>
<dbReference type="InterPro" id="IPR031157">
    <property type="entry name" value="G_TR_CS"/>
</dbReference>
<feature type="binding site" evidence="12">
    <location>
        <begin position="132"/>
        <end position="135"/>
    </location>
    <ligand>
        <name>GTP</name>
        <dbReference type="ChEBI" id="CHEBI:37565"/>
    </ligand>
</feature>
<dbReference type="InterPro" id="IPR004161">
    <property type="entry name" value="EFTu-like_2"/>
</dbReference>
<comment type="subcellular location">
    <subcellularLocation>
        <location evidence="12">Cell membrane</location>
        <topology evidence="12">Peripheral membrane protein</topology>
        <orientation evidence="12">Cytoplasmic side</orientation>
    </subcellularLocation>
</comment>
<dbReference type="CDD" id="cd01890">
    <property type="entry name" value="LepA"/>
    <property type="match status" value="1"/>
</dbReference>
<keyword evidence="3 12" id="KW-0547">Nucleotide-binding</keyword>
<evidence type="ECO:0000256" key="1">
    <source>
        <dbReference type="ARBA" id="ARBA00005454"/>
    </source>
</evidence>
<dbReference type="GO" id="GO:0043022">
    <property type="term" value="F:ribosome binding"/>
    <property type="evidence" value="ECO:0007669"/>
    <property type="project" value="UniProtKB-UniRule"/>
</dbReference>
<feature type="binding site" evidence="12">
    <location>
        <begin position="15"/>
        <end position="20"/>
    </location>
    <ligand>
        <name>GTP</name>
        <dbReference type="ChEBI" id="CHEBI:37565"/>
    </ligand>
</feature>
<name>A0A380MZI8_9GAMM</name>
<evidence type="ECO:0000256" key="10">
    <source>
        <dbReference type="ARBA" id="ARBA00061052"/>
    </source>
</evidence>
<evidence type="ECO:0000256" key="3">
    <source>
        <dbReference type="ARBA" id="ARBA00022741"/>
    </source>
</evidence>
<evidence type="ECO:0000256" key="5">
    <source>
        <dbReference type="ARBA" id="ARBA00022917"/>
    </source>
</evidence>
<dbReference type="FunFam" id="2.40.30.10:FF:000015">
    <property type="entry name" value="Translation factor GUF1, mitochondrial"/>
    <property type="match status" value="1"/>
</dbReference>
<dbReference type="RefSeq" id="WP_115218565.1">
    <property type="nucleotide sequence ID" value="NZ_UHIA01000004.1"/>
</dbReference>
<keyword evidence="7 12" id="KW-0472">Membrane</keyword>
<evidence type="ECO:0000256" key="12">
    <source>
        <dbReference type="HAMAP-Rule" id="MF_00071"/>
    </source>
</evidence>
<dbReference type="Gene3D" id="3.30.70.240">
    <property type="match status" value="1"/>
</dbReference>
<evidence type="ECO:0000313" key="14">
    <source>
        <dbReference type="EMBL" id="SUO97101.1"/>
    </source>
</evidence>
<dbReference type="InterPro" id="IPR027417">
    <property type="entry name" value="P-loop_NTPase"/>
</dbReference>
<dbReference type="GO" id="GO:0003924">
    <property type="term" value="F:GTPase activity"/>
    <property type="evidence" value="ECO:0007669"/>
    <property type="project" value="UniProtKB-UniRule"/>
</dbReference>
<keyword evidence="4 12" id="KW-0378">Hydrolase</keyword>
<dbReference type="FunFam" id="3.30.70.2570:FF:000001">
    <property type="entry name" value="Translation factor GUF1, mitochondrial"/>
    <property type="match status" value="1"/>
</dbReference>
<evidence type="ECO:0000256" key="7">
    <source>
        <dbReference type="ARBA" id="ARBA00023136"/>
    </source>
</evidence>
<dbReference type="PRINTS" id="PR00315">
    <property type="entry name" value="ELONGATNFCT"/>
</dbReference>
<dbReference type="Gene3D" id="3.40.50.300">
    <property type="entry name" value="P-loop containing nucleotide triphosphate hydrolases"/>
    <property type="match status" value="1"/>
</dbReference>
<protein>
    <recommendedName>
        <fullName evidence="11 12">Elongation factor 4</fullName>
        <shortName evidence="12">EF-4</shortName>
        <ecNumber evidence="11 12">3.6.5.n1</ecNumber>
    </recommendedName>
    <alternativeName>
        <fullName evidence="12">Ribosomal back-translocase LepA</fullName>
    </alternativeName>
</protein>
<evidence type="ECO:0000259" key="13">
    <source>
        <dbReference type="PROSITE" id="PS51722"/>
    </source>
</evidence>
<comment type="similarity">
    <text evidence="10">Belongs to the GTP-binding elongation factor family. LepA subfamily.</text>
</comment>
<dbReference type="SMART" id="SM00838">
    <property type="entry name" value="EFG_C"/>
    <property type="match status" value="1"/>
</dbReference>
<accession>A0A380MZI8</accession>
<dbReference type="Pfam" id="PF06421">
    <property type="entry name" value="LepA_C"/>
    <property type="match status" value="1"/>
</dbReference>
<gene>
    <name evidence="12 14" type="primary">lepA</name>
    <name evidence="14" type="ORF">NCTC10717_01376</name>
</gene>
<comment type="function">
    <text evidence="9 12">Required for accurate and efficient protein synthesis under certain stress conditions. May act as a fidelity factor of the translation reaction, by catalyzing a one-codon backward translocation of tRNAs on improperly translocated ribosomes. Back-translocation proceeds from a post-translocation (POST) complex to a pre-translocation (PRE) complex, thus giving elongation factor G a second chance to translocate the tRNAs correctly. Binds to ribosomes in a GTP-dependent manner.</text>
</comment>
<dbReference type="NCBIfam" id="TIGR00231">
    <property type="entry name" value="small_GTP"/>
    <property type="match status" value="1"/>
</dbReference>
<dbReference type="AlphaFoldDB" id="A0A380MZI8"/>
<sequence>MQSHIRNFSIIAHIDHGKSTLSDRFIQHCGGLSDREMAAQVLDSMDIERERGITIKAQSVSLNYTAQNGETYQLNFIDTPGHVDFSYEVSRSLYACEGALLVVDAAQGVEAQSVANCYTAIEQNLEVLPVLNKIDLPSADPERVKQEIEDIIGLDTSETLNVSAKTGVGVPELLEQIVAQIPAPTGDPNAPTKALIIDSWFDAYVGVVTLVRVFDGELRVKQKMRVMSTGDDHLITKLGIFTPKPVDREVLRAGEVGFVISSIKDINGAPVGDTLTDAGNPTAEPLSGFKQVQPRVFAGLFPIESDDYEDLRDALAKLSLNDASLFYEPETSQALGFGFRCGFLGMLHMEIIQERLEREYDLDLITTAPTVIYEVQTTDGNTLHIDNPSKLPPTNMIEEIREPIILANILLPQEYVGAVMGLCIEKRGVQRDMHYAGTQVQLRFELPMSEVVLDFFDRLKSVSRGFASFDYEFLRFDAANLVRLDVLINGDKVDSLSIIVHREQAQYRGRELVERMKDLIPRQMFEVAIQAAIGSSIIARSTVKALRKNVLAKCYGGDVSRKRKLLEKQKAGKKRMKQVGSVEIPQEAFLAVLKSDAGSNKD</sequence>
<dbReference type="SUPFAM" id="SSF54980">
    <property type="entry name" value="EF-G C-terminal domain-like"/>
    <property type="match status" value="2"/>
</dbReference>
<evidence type="ECO:0000256" key="6">
    <source>
        <dbReference type="ARBA" id="ARBA00023134"/>
    </source>
</evidence>
<dbReference type="InterPro" id="IPR035654">
    <property type="entry name" value="LepA_IV"/>
</dbReference>
<evidence type="ECO:0000256" key="4">
    <source>
        <dbReference type="ARBA" id="ARBA00022801"/>
    </source>
</evidence>
<dbReference type="FunFam" id="3.40.50.300:FF:000078">
    <property type="entry name" value="Elongation factor 4"/>
    <property type="match status" value="1"/>
</dbReference>
<dbReference type="OrthoDB" id="9804431at2"/>
<feature type="domain" description="Tr-type G" evidence="13">
    <location>
        <begin position="3"/>
        <end position="185"/>
    </location>
</feature>
<dbReference type="GO" id="GO:0003746">
    <property type="term" value="F:translation elongation factor activity"/>
    <property type="evidence" value="ECO:0007669"/>
    <property type="project" value="UniProtKB-UniRule"/>
</dbReference>
<dbReference type="InterPro" id="IPR013842">
    <property type="entry name" value="LepA_CTD"/>
</dbReference>
<proteinExistence type="inferred from homology"/>
<dbReference type="InterPro" id="IPR038363">
    <property type="entry name" value="LepA_C_sf"/>
</dbReference>
<dbReference type="CDD" id="cd03699">
    <property type="entry name" value="EF4_II"/>
    <property type="match status" value="1"/>
</dbReference>
<dbReference type="PROSITE" id="PS00301">
    <property type="entry name" value="G_TR_1"/>
    <property type="match status" value="1"/>
</dbReference>
<evidence type="ECO:0000256" key="2">
    <source>
        <dbReference type="ARBA" id="ARBA00022475"/>
    </source>
</evidence>
<comment type="similarity">
    <text evidence="1 12">Belongs to the TRAFAC class translation factor GTPase superfamily. Classic translation factor GTPase family. LepA subfamily.</text>
</comment>
<evidence type="ECO:0000256" key="11">
    <source>
        <dbReference type="ARBA" id="ARBA00066744"/>
    </source>
</evidence>